<dbReference type="GO" id="GO:0043138">
    <property type="term" value="F:3'-5' DNA helicase activity"/>
    <property type="evidence" value="ECO:0007669"/>
    <property type="project" value="TreeGrafter"/>
</dbReference>
<keyword evidence="2" id="KW-0378">Hydrolase</keyword>
<evidence type="ECO:0000256" key="4">
    <source>
        <dbReference type="ARBA" id="ARBA00022840"/>
    </source>
</evidence>
<sequence length="192" mass="21411">MNLESLNPQQLDAVRHDKGPLLVVAGAGSGKTRVITCRIANLIQQGMHPDNILAITFTNKAAGEMKQRVFNILSSEGLSSPWISTFHSFCLRLLRKHISELGYSREFIIYDASDQLSLIKQCMKSIDIDAEAFPPKALLNHISGFKNDFIFPVDVDADNLPFGAKMKAAEVYPLYQKSLKRSNALDFDDLLI</sequence>
<evidence type="ECO:0000256" key="5">
    <source>
        <dbReference type="ARBA" id="ARBA00023125"/>
    </source>
</evidence>
<dbReference type="GO" id="GO:0016787">
    <property type="term" value="F:hydrolase activity"/>
    <property type="evidence" value="ECO:0007669"/>
    <property type="project" value="UniProtKB-KW"/>
</dbReference>
<dbReference type="GO" id="GO:0005524">
    <property type="term" value="F:ATP binding"/>
    <property type="evidence" value="ECO:0007669"/>
    <property type="project" value="UniProtKB-KW"/>
</dbReference>
<dbReference type="SUPFAM" id="SSF52540">
    <property type="entry name" value="P-loop containing nucleoside triphosphate hydrolases"/>
    <property type="match status" value="1"/>
</dbReference>
<dbReference type="AlphaFoldDB" id="A0A383F0M9"/>
<proteinExistence type="predicted"/>
<evidence type="ECO:0000259" key="6">
    <source>
        <dbReference type="PROSITE" id="PS51198"/>
    </source>
</evidence>
<gene>
    <name evidence="7" type="ORF">METZ01_LOCUS515571</name>
</gene>
<dbReference type="PANTHER" id="PTHR11070:SF2">
    <property type="entry name" value="ATP-DEPENDENT DNA HELICASE SRS2"/>
    <property type="match status" value="1"/>
</dbReference>
<dbReference type="GO" id="GO:0003677">
    <property type="term" value="F:DNA binding"/>
    <property type="evidence" value="ECO:0007669"/>
    <property type="project" value="UniProtKB-KW"/>
</dbReference>
<dbReference type="GO" id="GO:0005829">
    <property type="term" value="C:cytosol"/>
    <property type="evidence" value="ECO:0007669"/>
    <property type="project" value="TreeGrafter"/>
</dbReference>
<dbReference type="InterPro" id="IPR013986">
    <property type="entry name" value="DExx_box_DNA_helicase_dom_sf"/>
</dbReference>
<keyword evidence="1" id="KW-0547">Nucleotide-binding</keyword>
<keyword evidence="5" id="KW-0238">DNA-binding</keyword>
<accession>A0A383F0M9</accession>
<organism evidence="7">
    <name type="scientific">marine metagenome</name>
    <dbReference type="NCBI Taxonomy" id="408172"/>
    <lineage>
        <taxon>unclassified sequences</taxon>
        <taxon>metagenomes</taxon>
        <taxon>ecological metagenomes</taxon>
    </lineage>
</organism>
<keyword evidence="3" id="KW-0347">Helicase</keyword>
<feature type="domain" description="UvrD-like helicase ATP-binding" evidence="6">
    <location>
        <begin position="4"/>
        <end position="192"/>
    </location>
</feature>
<evidence type="ECO:0000313" key="7">
    <source>
        <dbReference type="EMBL" id="SVE62717.1"/>
    </source>
</evidence>
<dbReference type="PROSITE" id="PS51198">
    <property type="entry name" value="UVRD_HELICASE_ATP_BIND"/>
    <property type="match status" value="1"/>
</dbReference>
<dbReference type="PANTHER" id="PTHR11070">
    <property type="entry name" value="UVRD / RECB / PCRA DNA HELICASE FAMILY MEMBER"/>
    <property type="match status" value="1"/>
</dbReference>
<evidence type="ECO:0000256" key="2">
    <source>
        <dbReference type="ARBA" id="ARBA00022801"/>
    </source>
</evidence>
<dbReference type="CDD" id="cd17932">
    <property type="entry name" value="DEXQc_UvrD"/>
    <property type="match status" value="1"/>
</dbReference>
<feature type="non-terminal residue" evidence="7">
    <location>
        <position position="192"/>
    </location>
</feature>
<dbReference type="InterPro" id="IPR000212">
    <property type="entry name" value="DNA_helicase_UvrD/REP"/>
</dbReference>
<evidence type="ECO:0000256" key="3">
    <source>
        <dbReference type="ARBA" id="ARBA00022806"/>
    </source>
</evidence>
<dbReference type="InterPro" id="IPR027417">
    <property type="entry name" value="P-loop_NTPase"/>
</dbReference>
<keyword evidence="4" id="KW-0067">ATP-binding</keyword>
<dbReference type="Pfam" id="PF00580">
    <property type="entry name" value="UvrD-helicase"/>
    <property type="match status" value="1"/>
</dbReference>
<protein>
    <recommendedName>
        <fullName evidence="6">UvrD-like helicase ATP-binding domain-containing protein</fullName>
    </recommendedName>
</protein>
<dbReference type="Gene3D" id="3.40.50.300">
    <property type="entry name" value="P-loop containing nucleotide triphosphate hydrolases"/>
    <property type="match status" value="1"/>
</dbReference>
<reference evidence="7" key="1">
    <citation type="submission" date="2018-05" db="EMBL/GenBank/DDBJ databases">
        <authorList>
            <person name="Lanie J.A."/>
            <person name="Ng W.-L."/>
            <person name="Kazmierczak K.M."/>
            <person name="Andrzejewski T.M."/>
            <person name="Davidsen T.M."/>
            <person name="Wayne K.J."/>
            <person name="Tettelin H."/>
            <person name="Glass J.I."/>
            <person name="Rusch D."/>
            <person name="Podicherti R."/>
            <person name="Tsui H.-C.T."/>
            <person name="Winkler M.E."/>
        </authorList>
    </citation>
    <scope>NUCLEOTIDE SEQUENCE</scope>
</reference>
<dbReference type="EMBL" id="UINC01230545">
    <property type="protein sequence ID" value="SVE62717.1"/>
    <property type="molecule type" value="Genomic_DNA"/>
</dbReference>
<evidence type="ECO:0000256" key="1">
    <source>
        <dbReference type="ARBA" id="ARBA00022741"/>
    </source>
</evidence>
<dbReference type="Gene3D" id="1.10.10.160">
    <property type="match status" value="1"/>
</dbReference>
<dbReference type="GO" id="GO:0000725">
    <property type="term" value="P:recombinational repair"/>
    <property type="evidence" value="ECO:0007669"/>
    <property type="project" value="TreeGrafter"/>
</dbReference>
<name>A0A383F0M9_9ZZZZ</name>
<dbReference type="InterPro" id="IPR014016">
    <property type="entry name" value="UvrD-like_ATP-bd"/>
</dbReference>